<dbReference type="HOGENOM" id="CLU_031618_3_1_1"/>
<dbReference type="SMART" id="SM00450">
    <property type="entry name" value="RHOD"/>
    <property type="match status" value="2"/>
</dbReference>
<dbReference type="STRING" id="930992.A0A0D0BTB3"/>
<evidence type="ECO:0000259" key="3">
    <source>
        <dbReference type="PROSITE" id="PS50206"/>
    </source>
</evidence>
<proteinExistence type="predicted"/>
<dbReference type="AlphaFoldDB" id="A0A0D0BTB3"/>
<dbReference type="PANTHER" id="PTHR11364:SF27">
    <property type="entry name" value="SULFURTRANSFERASE"/>
    <property type="match status" value="1"/>
</dbReference>
<keyword evidence="1" id="KW-0808">Transferase</keyword>
<feature type="domain" description="Rhodanese" evidence="3">
    <location>
        <begin position="209"/>
        <end position="339"/>
    </location>
</feature>
<organism evidence="4 5">
    <name type="scientific">Suillus luteus UH-Slu-Lm8-n1</name>
    <dbReference type="NCBI Taxonomy" id="930992"/>
    <lineage>
        <taxon>Eukaryota</taxon>
        <taxon>Fungi</taxon>
        <taxon>Dikarya</taxon>
        <taxon>Basidiomycota</taxon>
        <taxon>Agaricomycotina</taxon>
        <taxon>Agaricomycetes</taxon>
        <taxon>Agaricomycetidae</taxon>
        <taxon>Boletales</taxon>
        <taxon>Suillineae</taxon>
        <taxon>Suillaceae</taxon>
        <taxon>Suillus</taxon>
    </lineage>
</organism>
<dbReference type="GO" id="GO:0004792">
    <property type="term" value="F:thiosulfate-cyanide sulfurtransferase activity"/>
    <property type="evidence" value="ECO:0007669"/>
    <property type="project" value="TreeGrafter"/>
</dbReference>
<feature type="domain" description="Rhodanese" evidence="3">
    <location>
        <begin position="53"/>
        <end position="171"/>
    </location>
</feature>
<evidence type="ECO:0000256" key="2">
    <source>
        <dbReference type="ARBA" id="ARBA00022737"/>
    </source>
</evidence>
<dbReference type="FunCoup" id="A0A0D0BTB3">
    <property type="interactions" value="337"/>
</dbReference>
<dbReference type="PANTHER" id="PTHR11364">
    <property type="entry name" value="THIOSULFATE SULFERTANSFERASE"/>
    <property type="match status" value="1"/>
</dbReference>
<dbReference type="CDD" id="cd01448">
    <property type="entry name" value="TST_Repeat_1"/>
    <property type="match status" value="1"/>
</dbReference>
<dbReference type="InterPro" id="IPR045078">
    <property type="entry name" value="TST/MPST-like"/>
</dbReference>
<protein>
    <recommendedName>
        <fullName evidence="3">Rhodanese domain-containing protein</fullName>
    </recommendedName>
</protein>
<keyword evidence="2" id="KW-0677">Repeat</keyword>
<dbReference type="CDD" id="cd01449">
    <property type="entry name" value="TST_Repeat_2"/>
    <property type="match status" value="1"/>
</dbReference>
<dbReference type="InParanoid" id="A0A0D0BTB3"/>
<dbReference type="OrthoDB" id="270167at2759"/>
<dbReference type="GO" id="GO:0005739">
    <property type="term" value="C:mitochondrion"/>
    <property type="evidence" value="ECO:0007669"/>
    <property type="project" value="TreeGrafter"/>
</dbReference>
<keyword evidence="5" id="KW-1185">Reference proteome</keyword>
<reference evidence="4 5" key="1">
    <citation type="submission" date="2014-04" db="EMBL/GenBank/DDBJ databases">
        <authorList>
            <consortium name="DOE Joint Genome Institute"/>
            <person name="Kuo A."/>
            <person name="Ruytinx J."/>
            <person name="Rineau F."/>
            <person name="Colpaert J."/>
            <person name="Kohler A."/>
            <person name="Nagy L.G."/>
            <person name="Floudas D."/>
            <person name="Copeland A."/>
            <person name="Barry K.W."/>
            <person name="Cichocki N."/>
            <person name="Veneault-Fourrey C."/>
            <person name="LaButti K."/>
            <person name="Lindquist E.A."/>
            <person name="Lipzen A."/>
            <person name="Lundell T."/>
            <person name="Morin E."/>
            <person name="Murat C."/>
            <person name="Sun H."/>
            <person name="Tunlid A."/>
            <person name="Henrissat B."/>
            <person name="Grigoriev I.V."/>
            <person name="Hibbett D.S."/>
            <person name="Martin F."/>
            <person name="Nordberg H.P."/>
            <person name="Cantor M.N."/>
            <person name="Hua S.X."/>
        </authorList>
    </citation>
    <scope>NUCLEOTIDE SEQUENCE [LARGE SCALE GENOMIC DNA]</scope>
    <source>
        <strain evidence="4 5">UH-Slu-Lm8-n1</strain>
    </source>
</reference>
<dbReference type="InterPro" id="IPR036873">
    <property type="entry name" value="Rhodanese-like_dom_sf"/>
</dbReference>
<gene>
    <name evidence="4" type="ORF">CY34DRAFT_441128</name>
</gene>
<dbReference type="SUPFAM" id="SSF52821">
    <property type="entry name" value="Rhodanese/Cell cycle control phosphatase"/>
    <property type="match status" value="2"/>
</dbReference>
<dbReference type="Proteomes" id="UP000054485">
    <property type="component" value="Unassembled WGS sequence"/>
</dbReference>
<reference evidence="5" key="2">
    <citation type="submission" date="2015-01" db="EMBL/GenBank/DDBJ databases">
        <title>Evolutionary Origins and Diversification of the Mycorrhizal Mutualists.</title>
        <authorList>
            <consortium name="DOE Joint Genome Institute"/>
            <consortium name="Mycorrhizal Genomics Consortium"/>
            <person name="Kohler A."/>
            <person name="Kuo A."/>
            <person name="Nagy L.G."/>
            <person name="Floudas D."/>
            <person name="Copeland A."/>
            <person name="Barry K.W."/>
            <person name="Cichocki N."/>
            <person name="Veneault-Fourrey C."/>
            <person name="LaButti K."/>
            <person name="Lindquist E.A."/>
            <person name="Lipzen A."/>
            <person name="Lundell T."/>
            <person name="Morin E."/>
            <person name="Murat C."/>
            <person name="Riley R."/>
            <person name="Ohm R."/>
            <person name="Sun H."/>
            <person name="Tunlid A."/>
            <person name="Henrissat B."/>
            <person name="Grigoriev I.V."/>
            <person name="Hibbett D.S."/>
            <person name="Martin F."/>
        </authorList>
    </citation>
    <scope>NUCLEOTIDE SEQUENCE [LARGE SCALE GENOMIC DNA]</scope>
    <source>
        <strain evidence="5">UH-Slu-Lm8-n1</strain>
    </source>
</reference>
<evidence type="ECO:0000313" key="4">
    <source>
        <dbReference type="EMBL" id="KIK46293.1"/>
    </source>
</evidence>
<dbReference type="EMBL" id="KN835161">
    <property type="protein sequence ID" value="KIK46293.1"/>
    <property type="molecule type" value="Genomic_DNA"/>
</dbReference>
<accession>A0A0D0BTB3</accession>
<evidence type="ECO:0000256" key="1">
    <source>
        <dbReference type="ARBA" id="ARBA00022679"/>
    </source>
</evidence>
<dbReference type="Pfam" id="PF00581">
    <property type="entry name" value="Rhodanese"/>
    <property type="match status" value="2"/>
</dbReference>
<dbReference type="InterPro" id="IPR001763">
    <property type="entry name" value="Rhodanese-like_dom"/>
</dbReference>
<dbReference type="Gene3D" id="3.40.250.10">
    <property type="entry name" value="Rhodanese-like domain"/>
    <property type="match status" value="2"/>
</dbReference>
<sequence>MLLALLSRNGVNAAGKRFPITSLTVKRALSRSMTTPLLLSPSQLQQLLPSPTDTKQVSILDSSWFMPNSPRRANEEFQEKRVPGAQFLDLDEVSSIHELGLKHMIPSERHFADACEAFGIEPNSHVILYDTHGVFSSPRALFMFRAFGHEKSSILDGGLPRWEAEGFPVEVKPPARARKSVYPTPVFDKGMIRSYDQMVSNSFTDLHSDPAVELVIDARSRGRFLGTDPEPRPGLSSGHIPHSLSLPFTAFLQTRTIPNSSVQYTTFLPLPELRNALVSHVGDHAEAVIQGKRPITTSCGSGMTAGVLWLGLKLLGVPNVALYDESWTGYASRTSSKIEKAAN</sequence>
<name>A0A0D0BTB3_9AGAM</name>
<evidence type="ECO:0000313" key="5">
    <source>
        <dbReference type="Proteomes" id="UP000054485"/>
    </source>
</evidence>
<dbReference type="PROSITE" id="PS50206">
    <property type="entry name" value="RHODANESE_3"/>
    <property type="match status" value="2"/>
</dbReference>